<evidence type="ECO:0000256" key="3">
    <source>
        <dbReference type="ARBA" id="ARBA00023002"/>
    </source>
</evidence>
<sequence>MPPRSRRSSSMASCRYTLDACISRVTWSLRAFSSLSLSRMPQGYADTDKFDKDHSASLNRVACPRPHGMFGPACIGSATMIRFEEMDGADDGGAFVPPLDGVTAIAVTSMDGRATVDGVSGGLGNPSDAALLQAVRRTSDLILVGAGTVRAEDYGPAATPTRLAVLSHSLDLDPESRLFSDPTHPPIIIGGATAAPERRKALAAAGAELIDLEDTDPGQVLDAVRRLGFRRITVEGGPRVYRDFLAGDAVDRIFLTLAPMIVGTGPATFGNDVRDDRPATPLGFHADAAAFSDSHVFVRYSRLRTG</sequence>
<proteinExistence type="predicted"/>
<dbReference type="KEGG" id="cxe:FOB82_11625"/>
<evidence type="ECO:0000313" key="6">
    <source>
        <dbReference type="Proteomes" id="UP000426857"/>
    </source>
</evidence>
<reference evidence="5 6" key="1">
    <citation type="submission" date="2019-11" db="EMBL/GenBank/DDBJ databases">
        <title>FDA dAtabase for Regulatory Grade micrObial Sequences (FDA-ARGOS): Supporting development and validation of Infectious Disease Dx tests.</title>
        <authorList>
            <person name="Kerrigan L."/>
            <person name="Long C."/>
            <person name="Tallon L."/>
            <person name="Sadzewicz L."/>
            <person name="Vavikolanu K."/>
            <person name="Mehta A."/>
            <person name="Aluvathingal J."/>
            <person name="Nadendla S."/>
            <person name="Yan Y."/>
            <person name="Sichtig H."/>
        </authorList>
    </citation>
    <scope>NUCLEOTIDE SEQUENCE [LARGE SCALE GENOMIC DNA]</scope>
    <source>
        <strain evidence="5 6">FDAARGOS_674</strain>
    </source>
</reference>
<name>A0A6B8TIG1_9CORY</name>
<dbReference type="PANTHER" id="PTHR38011:SF7">
    <property type="entry name" value="2,5-DIAMINO-6-RIBOSYLAMINO-4(3H)-PYRIMIDINONE 5'-PHOSPHATE REDUCTASE"/>
    <property type="match status" value="1"/>
</dbReference>
<evidence type="ECO:0000259" key="4">
    <source>
        <dbReference type="Pfam" id="PF01872"/>
    </source>
</evidence>
<gene>
    <name evidence="5" type="ORF">FOB82_11625</name>
</gene>
<dbReference type="PANTHER" id="PTHR38011">
    <property type="entry name" value="DIHYDROFOLATE REDUCTASE FAMILY PROTEIN (AFU_ORTHOLOGUE AFUA_8G06820)"/>
    <property type="match status" value="1"/>
</dbReference>
<dbReference type="Gene3D" id="3.40.430.10">
    <property type="entry name" value="Dihydrofolate Reductase, subunit A"/>
    <property type="match status" value="1"/>
</dbReference>
<evidence type="ECO:0000313" key="5">
    <source>
        <dbReference type="EMBL" id="QGS35494.1"/>
    </source>
</evidence>
<dbReference type="InterPro" id="IPR024072">
    <property type="entry name" value="DHFR-like_dom_sf"/>
</dbReference>
<dbReference type="GO" id="GO:0009231">
    <property type="term" value="P:riboflavin biosynthetic process"/>
    <property type="evidence" value="ECO:0007669"/>
    <property type="project" value="InterPro"/>
</dbReference>
<dbReference type="SUPFAM" id="SSF53597">
    <property type="entry name" value="Dihydrofolate reductase-like"/>
    <property type="match status" value="1"/>
</dbReference>
<dbReference type="InterPro" id="IPR002734">
    <property type="entry name" value="RibDG_C"/>
</dbReference>
<dbReference type="Pfam" id="PF01872">
    <property type="entry name" value="RibD_C"/>
    <property type="match status" value="1"/>
</dbReference>
<comment type="pathway">
    <text evidence="1">Cofactor biosynthesis; riboflavin biosynthesis.</text>
</comment>
<dbReference type="InterPro" id="IPR050765">
    <property type="entry name" value="Riboflavin_Biosynth_HTPR"/>
</dbReference>
<organism evidence="5 6">
    <name type="scientific">Corynebacterium xerosis</name>
    <dbReference type="NCBI Taxonomy" id="1725"/>
    <lineage>
        <taxon>Bacteria</taxon>
        <taxon>Bacillati</taxon>
        <taxon>Actinomycetota</taxon>
        <taxon>Actinomycetes</taxon>
        <taxon>Mycobacteriales</taxon>
        <taxon>Corynebacteriaceae</taxon>
        <taxon>Corynebacterium</taxon>
    </lineage>
</organism>
<keyword evidence="2" id="KW-0521">NADP</keyword>
<protein>
    <recommendedName>
        <fullName evidence="4">Bacterial bifunctional deaminase-reductase C-terminal domain-containing protein</fullName>
    </recommendedName>
</protein>
<keyword evidence="3" id="KW-0560">Oxidoreductase</keyword>
<dbReference type="Proteomes" id="UP000426857">
    <property type="component" value="Chromosome"/>
</dbReference>
<accession>A0A6B8TIG1</accession>
<dbReference type="AlphaFoldDB" id="A0A6B8TIG1"/>
<dbReference type="EMBL" id="CP046322">
    <property type="protein sequence ID" value="QGS35494.1"/>
    <property type="molecule type" value="Genomic_DNA"/>
</dbReference>
<feature type="domain" description="Bacterial bifunctional deaminase-reductase C-terminal" evidence="4">
    <location>
        <begin position="102"/>
        <end position="270"/>
    </location>
</feature>
<evidence type="ECO:0000256" key="2">
    <source>
        <dbReference type="ARBA" id="ARBA00022857"/>
    </source>
</evidence>
<evidence type="ECO:0000256" key="1">
    <source>
        <dbReference type="ARBA" id="ARBA00005104"/>
    </source>
</evidence>
<dbReference type="GO" id="GO:0008703">
    <property type="term" value="F:5-amino-6-(5-phosphoribosylamino)uracil reductase activity"/>
    <property type="evidence" value="ECO:0007669"/>
    <property type="project" value="InterPro"/>
</dbReference>